<gene>
    <name evidence="1" type="ORF">QAD02_015429</name>
</gene>
<evidence type="ECO:0000313" key="2">
    <source>
        <dbReference type="Proteomes" id="UP001239111"/>
    </source>
</evidence>
<name>A0ACC2P8M1_9HYME</name>
<protein>
    <submittedName>
        <fullName evidence="1">Uncharacterized protein</fullName>
    </submittedName>
</protein>
<dbReference type="EMBL" id="CM056742">
    <property type="protein sequence ID" value="KAJ8679642.1"/>
    <property type="molecule type" value="Genomic_DNA"/>
</dbReference>
<reference evidence="1" key="1">
    <citation type="submission" date="2023-04" db="EMBL/GenBank/DDBJ databases">
        <title>A chromosome-level genome assembly of the parasitoid wasp Eretmocerus hayati.</title>
        <authorList>
            <person name="Zhong Y."/>
            <person name="Liu S."/>
            <person name="Liu Y."/>
        </authorList>
    </citation>
    <scope>NUCLEOTIDE SEQUENCE</scope>
    <source>
        <strain evidence="1">ZJU_SS_LIU_2023</strain>
    </source>
</reference>
<proteinExistence type="predicted"/>
<sequence>MLQSYEPKKHTIVTKDLLLNLANEQQSRYKRRRTIASLDAVQELRLEHLNILQIDYMWPLTNLVKLKLNNNVIEKIENLDSLKNLCELDLSFNRISKIENLEALTNIHVLSFYNNEIETIEGLDSMQHLTILSMGKNNVLDLEHVVYLRQFKELRSLQMVGNPCTERSGYLSYVIAFIPQLMYYGYKIISDKEREDASEKHRRALSNIIENEMKKQKELEAAKEAEEKVAQLSVAYVEYLDEDCLFQQMFDRDEDGRNIAKLTTEIEEIYNQYKKSFSEVCHDLYELGLKEEDRRREEIQALNNVIDNRLSAATERARKIMDSVKSKREEIRVRVKQTLREAALAADEADLDDETIDEIDKLARQLSIEFNDYASVVWTKLMREETIVHEQIEEMSTMFEANIGDMVTEFLEAAQEYFSQLRNLETEYYENLLPTAMTYVNSLEDEDKSPFVLSITEDKDALNNCLAGSHYMHVQVIDDRQDRMIKRLKDWQAKIIQNLHEDENSRSRNHILEISHFLDHHKRNATVAMLLGQQALEADEDENENEDEEEEGSSNIDKTSESTDQD</sequence>
<dbReference type="Proteomes" id="UP001239111">
    <property type="component" value="Chromosome 2"/>
</dbReference>
<evidence type="ECO:0000313" key="1">
    <source>
        <dbReference type="EMBL" id="KAJ8679642.1"/>
    </source>
</evidence>
<accession>A0ACC2P8M1</accession>
<organism evidence="1 2">
    <name type="scientific">Eretmocerus hayati</name>
    <dbReference type="NCBI Taxonomy" id="131215"/>
    <lineage>
        <taxon>Eukaryota</taxon>
        <taxon>Metazoa</taxon>
        <taxon>Ecdysozoa</taxon>
        <taxon>Arthropoda</taxon>
        <taxon>Hexapoda</taxon>
        <taxon>Insecta</taxon>
        <taxon>Pterygota</taxon>
        <taxon>Neoptera</taxon>
        <taxon>Endopterygota</taxon>
        <taxon>Hymenoptera</taxon>
        <taxon>Apocrita</taxon>
        <taxon>Proctotrupomorpha</taxon>
        <taxon>Chalcidoidea</taxon>
        <taxon>Aphelinidae</taxon>
        <taxon>Aphelininae</taxon>
        <taxon>Eretmocerus</taxon>
    </lineage>
</organism>
<comment type="caution">
    <text evidence="1">The sequence shown here is derived from an EMBL/GenBank/DDBJ whole genome shotgun (WGS) entry which is preliminary data.</text>
</comment>
<keyword evidence="2" id="KW-1185">Reference proteome</keyword>